<evidence type="ECO:0000313" key="2">
    <source>
        <dbReference type="Proteomes" id="UP000192578"/>
    </source>
</evidence>
<reference evidence="2" key="1">
    <citation type="submission" date="2017-01" db="EMBL/GenBank/DDBJ databases">
        <title>Comparative genomics of anhydrobiosis in the tardigrade Hypsibius dujardini.</title>
        <authorList>
            <person name="Yoshida Y."/>
            <person name="Koutsovoulos G."/>
            <person name="Laetsch D."/>
            <person name="Stevens L."/>
            <person name="Kumar S."/>
            <person name="Horikawa D."/>
            <person name="Ishino K."/>
            <person name="Komine S."/>
            <person name="Tomita M."/>
            <person name="Blaxter M."/>
            <person name="Arakawa K."/>
        </authorList>
    </citation>
    <scope>NUCLEOTIDE SEQUENCE [LARGE SCALE GENOMIC DNA]</scope>
    <source>
        <strain evidence="2">Z151</strain>
    </source>
</reference>
<sequence length="208" mass="23604">MFPQHFFISDRSFIGPSNLQKLFVGPDDPPRYPKVLVAGAYLFRTYDLDVLFIVTNAFGQSAFNEVERRMAPLSGDISGMIFPHDVLGSRLNASGKTVDAELEKQNFAKAGDALAGVWSGTMIDGYPVLARYIPSEEPKSVYNDMNEEFMAKHVRTSFYFIQIVRCNDLPCCRGRWRSSFPKVFSDRFLLIPIRYVSGRLTDTQYSLD</sequence>
<dbReference type="PANTHER" id="PTHR46954:SF1">
    <property type="entry name" value="C2H2-TYPE DOMAIN-CONTAINING PROTEIN"/>
    <property type="match status" value="1"/>
</dbReference>
<evidence type="ECO:0000313" key="1">
    <source>
        <dbReference type="EMBL" id="OQV20241.1"/>
    </source>
</evidence>
<dbReference type="PANTHER" id="PTHR46954">
    <property type="entry name" value="C2H2-TYPE DOMAIN-CONTAINING PROTEIN"/>
    <property type="match status" value="1"/>
</dbReference>
<accession>A0A1W0WYG5</accession>
<keyword evidence="2" id="KW-1185">Reference proteome</keyword>
<dbReference type="OrthoDB" id="2433005at2759"/>
<dbReference type="AlphaFoldDB" id="A0A1W0WYG5"/>
<organism evidence="1 2">
    <name type="scientific">Hypsibius exemplaris</name>
    <name type="common">Freshwater tardigrade</name>
    <dbReference type="NCBI Taxonomy" id="2072580"/>
    <lineage>
        <taxon>Eukaryota</taxon>
        <taxon>Metazoa</taxon>
        <taxon>Ecdysozoa</taxon>
        <taxon>Tardigrada</taxon>
        <taxon>Eutardigrada</taxon>
        <taxon>Parachela</taxon>
        <taxon>Hypsibioidea</taxon>
        <taxon>Hypsibiidae</taxon>
        <taxon>Hypsibius</taxon>
    </lineage>
</organism>
<gene>
    <name evidence="1" type="ORF">BV898_05795</name>
</gene>
<dbReference type="Proteomes" id="UP000192578">
    <property type="component" value="Unassembled WGS sequence"/>
</dbReference>
<dbReference type="EMBL" id="MTYJ01000032">
    <property type="protein sequence ID" value="OQV20241.1"/>
    <property type="molecule type" value="Genomic_DNA"/>
</dbReference>
<protein>
    <submittedName>
        <fullName evidence="1">Uncharacterized protein</fullName>
    </submittedName>
</protein>
<comment type="caution">
    <text evidence="1">The sequence shown here is derived from an EMBL/GenBank/DDBJ whole genome shotgun (WGS) entry which is preliminary data.</text>
</comment>
<name>A0A1W0WYG5_HYPEX</name>
<proteinExistence type="predicted"/>